<keyword evidence="1" id="KW-0614">Plasmid</keyword>
<dbReference type="EMBL" id="CP145893">
    <property type="protein sequence ID" value="WWP24062.1"/>
    <property type="molecule type" value="Genomic_DNA"/>
</dbReference>
<organism evidence="1 2">
    <name type="scientific">Paenibacillus amylolyticus</name>
    <dbReference type="NCBI Taxonomy" id="1451"/>
    <lineage>
        <taxon>Bacteria</taxon>
        <taxon>Bacillati</taxon>
        <taxon>Bacillota</taxon>
        <taxon>Bacilli</taxon>
        <taxon>Bacillales</taxon>
        <taxon>Paenibacillaceae</taxon>
        <taxon>Paenibacillus</taxon>
    </lineage>
</organism>
<gene>
    <name evidence="1" type="ORF">V6668_30915</name>
</gene>
<dbReference type="RefSeq" id="WP_338709169.1">
    <property type="nucleotide sequence ID" value="NZ_CP145893.1"/>
</dbReference>
<sequence length="233" mass="26716">MIWINDSTIFILGLISMLNNLSREEIEKIHAEIMFKLAAPFPPKTVEFKNANARSAYIPVHPIQYRVRSAAGPYWSWRITTDKPIYHEETDEIEMRGVLNILNSSSEGQGFAVLERDKSNKKIQFYRESIRSAVSDAFRDAADYFAVGHQDLAPYRKWAENPGVLLRSLEDQSEGHSLTDTGNIEVKYCLKCGVVLSQDDLDYLKIVRWNNTVCKEHVPVHQKKKNDPNFLDG</sequence>
<proteinExistence type="predicted"/>
<dbReference type="AlphaFoldDB" id="A0ABD8B2J8"/>
<dbReference type="GeneID" id="93479982"/>
<evidence type="ECO:0000313" key="1">
    <source>
        <dbReference type="EMBL" id="WWP24062.1"/>
    </source>
</evidence>
<name>A0ABD8B2J8_PAEAM</name>
<dbReference type="Proteomes" id="UP001364764">
    <property type="component" value="Plasmid pY5S7-1"/>
</dbReference>
<geneLocation type="plasmid" evidence="1 2">
    <name>pY5S7-1</name>
</geneLocation>
<protein>
    <submittedName>
        <fullName evidence="1">Uncharacterized protein</fullName>
    </submittedName>
</protein>
<accession>A0ABD8B2J8</accession>
<reference evidence="1 2" key="1">
    <citation type="submission" date="2024-02" db="EMBL/GenBank/DDBJ databases">
        <title>Complete sequences of two Paenibacillus sp. strains and one Lysinibacillus strain isolated from the environment on STAA medium highlight biotechnological potential.</title>
        <authorList>
            <person name="Attere S.A."/>
            <person name="Piche L.C."/>
            <person name="Intertaglia L."/>
            <person name="Lami R."/>
            <person name="Charette S.J."/>
            <person name="Vincent A.T."/>
        </authorList>
    </citation>
    <scope>NUCLEOTIDE SEQUENCE [LARGE SCALE GENOMIC DNA]</scope>
    <source>
        <strain evidence="1 2">Y5S-7</strain>
        <plasmid evidence="1 2">pY5S7-1</plasmid>
    </source>
</reference>
<evidence type="ECO:0000313" key="2">
    <source>
        <dbReference type="Proteomes" id="UP001364764"/>
    </source>
</evidence>